<evidence type="ECO:0000313" key="2">
    <source>
        <dbReference type="Proteomes" id="UP000317977"/>
    </source>
</evidence>
<sequence>MAQTDWPLARRHVEPGSGLQMIDLSSGHVVDDVAAI</sequence>
<keyword evidence="2" id="KW-1185">Reference proteome</keyword>
<protein>
    <submittedName>
        <fullName evidence="1">Uncharacterized protein</fullName>
    </submittedName>
</protein>
<name>A0A5C6EL99_9BACT</name>
<reference evidence="1 2" key="1">
    <citation type="submission" date="2019-02" db="EMBL/GenBank/DDBJ databases">
        <title>Deep-cultivation of Planctomycetes and their phenomic and genomic characterization uncovers novel biology.</title>
        <authorList>
            <person name="Wiegand S."/>
            <person name="Jogler M."/>
            <person name="Boedeker C."/>
            <person name="Pinto D."/>
            <person name="Vollmers J."/>
            <person name="Rivas-Marin E."/>
            <person name="Kohn T."/>
            <person name="Peeters S.H."/>
            <person name="Heuer A."/>
            <person name="Rast P."/>
            <person name="Oberbeckmann S."/>
            <person name="Bunk B."/>
            <person name="Jeske O."/>
            <person name="Meyerdierks A."/>
            <person name="Storesund J.E."/>
            <person name="Kallscheuer N."/>
            <person name="Luecker S."/>
            <person name="Lage O.M."/>
            <person name="Pohl T."/>
            <person name="Merkel B.J."/>
            <person name="Hornburger P."/>
            <person name="Mueller R.-W."/>
            <person name="Bruemmer F."/>
            <person name="Labrenz M."/>
            <person name="Spormann A.M."/>
            <person name="Op Den Camp H."/>
            <person name="Overmann J."/>
            <person name="Amann R."/>
            <person name="Jetten M.S.M."/>
            <person name="Mascher T."/>
            <person name="Medema M.H."/>
            <person name="Devos D.P."/>
            <person name="Kaster A.-K."/>
            <person name="Ovreas L."/>
            <person name="Rohde M."/>
            <person name="Galperin M.Y."/>
            <person name="Jogler C."/>
        </authorList>
    </citation>
    <scope>NUCLEOTIDE SEQUENCE [LARGE SCALE GENOMIC DNA]</scope>
    <source>
        <strain evidence="1 2">Poly59</strain>
    </source>
</reference>
<gene>
    <name evidence="1" type="ORF">Poly59_38390</name>
</gene>
<accession>A0A5C6EL99</accession>
<comment type="caution">
    <text evidence="1">The sequence shown here is derived from an EMBL/GenBank/DDBJ whole genome shotgun (WGS) entry which is preliminary data.</text>
</comment>
<organism evidence="1 2">
    <name type="scientific">Rubripirellula reticaptiva</name>
    <dbReference type="NCBI Taxonomy" id="2528013"/>
    <lineage>
        <taxon>Bacteria</taxon>
        <taxon>Pseudomonadati</taxon>
        <taxon>Planctomycetota</taxon>
        <taxon>Planctomycetia</taxon>
        <taxon>Pirellulales</taxon>
        <taxon>Pirellulaceae</taxon>
        <taxon>Rubripirellula</taxon>
    </lineage>
</organism>
<evidence type="ECO:0000313" key="1">
    <source>
        <dbReference type="EMBL" id="TWU49225.1"/>
    </source>
</evidence>
<dbReference type="AlphaFoldDB" id="A0A5C6EL99"/>
<dbReference type="EMBL" id="SJPX01000004">
    <property type="protein sequence ID" value="TWU49225.1"/>
    <property type="molecule type" value="Genomic_DNA"/>
</dbReference>
<proteinExistence type="predicted"/>
<dbReference type="Proteomes" id="UP000317977">
    <property type="component" value="Unassembled WGS sequence"/>
</dbReference>